<dbReference type="Proteomes" id="UP000317894">
    <property type="component" value="Unassembled WGS sequence"/>
</dbReference>
<dbReference type="Pfam" id="PF18856">
    <property type="entry name" value="baeRF_family12"/>
    <property type="match status" value="1"/>
</dbReference>
<feature type="region of interest" description="Disordered" evidence="1">
    <location>
        <begin position="27"/>
        <end position="63"/>
    </location>
</feature>
<feature type="compositionally biased region" description="Polar residues" evidence="1">
    <location>
        <begin position="42"/>
        <end position="56"/>
    </location>
</feature>
<protein>
    <submittedName>
        <fullName evidence="2">Host cell attachment protein</fullName>
    </submittedName>
</protein>
<name>A0A552UIU8_9SPHN</name>
<evidence type="ECO:0000313" key="3">
    <source>
        <dbReference type="Proteomes" id="UP000317894"/>
    </source>
</evidence>
<dbReference type="EMBL" id="VJWA01000001">
    <property type="protein sequence ID" value="TRW18137.1"/>
    <property type="molecule type" value="Genomic_DNA"/>
</dbReference>
<reference evidence="2 3" key="1">
    <citation type="submission" date="2019-07" db="EMBL/GenBank/DDBJ databases">
        <title>Novel species isolated from glacier.</title>
        <authorList>
            <person name="Liu Q."/>
            <person name="Xin Y.-H."/>
        </authorList>
    </citation>
    <scope>NUCLEOTIDE SEQUENCE [LARGE SCALE GENOMIC DNA]</scope>
    <source>
        <strain evidence="2 3">LB1R16</strain>
    </source>
</reference>
<organism evidence="2 3">
    <name type="scientific">Glacieibacterium frigidum</name>
    <dbReference type="NCBI Taxonomy" id="2593303"/>
    <lineage>
        <taxon>Bacteria</taxon>
        <taxon>Pseudomonadati</taxon>
        <taxon>Pseudomonadota</taxon>
        <taxon>Alphaproteobacteria</taxon>
        <taxon>Sphingomonadales</taxon>
        <taxon>Sphingosinicellaceae</taxon>
        <taxon>Glacieibacterium</taxon>
    </lineage>
</organism>
<gene>
    <name evidence="2" type="ORF">FMM06_08530</name>
</gene>
<dbReference type="InterPro" id="IPR041374">
    <property type="entry name" value="BaeRF_family12"/>
</dbReference>
<dbReference type="RefSeq" id="WP_144236830.1">
    <property type="nucleotide sequence ID" value="NZ_VJWA01000001.1"/>
</dbReference>
<accession>A0A552UIU8</accession>
<evidence type="ECO:0000313" key="2">
    <source>
        <dbReference type="EMBL" id="TRW18137.1"/>
    </source>
</evidence>
<keyword evidence="3" id="KW-1185">Reference proteome</keyword>
<dbReference type="AlphaFoldDB" id="A0A552UIU8"/>
<proteinExistence type="predicted"/>
<dbReference type="OrthoDB" id="9812459at2"/>
<evidence type="ECO:0000256" key="1">
    <source>
        <dbReference type="SAM" id="MobiDB-lite"/>
    </source>
</evidence>
<sequence>MQLAHGTVVAVVDGEILNLYRNTGTEAEPKLTAMPDVDPSGDNKSAGSRHQSSSANPDGGRLEEDSFAAATAELLNKRALNNKFDHIVVIAAPKTLGELRKHWHKALEAKLAGELAKDLTGHSIADIEAAIAKL</sequence>
<comment type="caution">
    <text evidence="2">The sequence shown here is derived from an EMBL/GenBank/DDBJ whole genome shotgun (WGS) entry which is preliminary data.</text>
</comment>